<proteinExistence type="predicted"/>
<keyword evidence="2" id="KW-1185">Reference proteome</keyword>
<evidence type="ECO:0008006" key="3">
    <source>
        <dbReference type="Google" id="ProtNLM"/>
    </source>
</evidence>
<organism evidence="1 2">
    <name type="scientific">Culter alburnus</name>
    <name type="common">Topmouth culter</name>
    <dbReference type="NCBI Taxonomy" id="194366"/>
    <lineage>
        <taxon>Eukaryota</taxon>
        <taxon>Metazoa</taxon>
        <taxon>Chordata</taxon>
        <taxon>Craniata</taxon>
        <taxon>Vertebrata</taxon>
        <taxon>Euteleostomi</taxon>
        <taxon>Actinopterygii</taxon>
        <taxon>Neopterygii</taxon>
        <taxon>Teleostei</taxon>
        <taxon>Ostariophysi</taxon>
        <taxon>Cypriniformes</taxon>
        <taxon>Xenocyprididae</taxon>
        <taxon>Xenocypridinae</taxon>
        <taxon>Culter</taxon>
    </lineage>
</organism>
<protein>
    <recommendedName>
        <fullName evidence="3">DUF4218 domain-containing protein</fullName>
    </recommendedName>
</protein>
<gene>
    <name evidence="1" type="ORF">ABG768_018800</name>
</gene>
<dbReference type="AlphaFoldDB" id="A0AAW2AW58"/>
<dbReference type="Proteomes" id="UP001479290">
    <property type="component" value="Unassembled WGS sequence"/>
</dbReference>
<dbReference type="PANTHER" id="PTHR46579">
    <property type="entry name" value="F5/8 TYPE C DOMAIN-CONTAINING PROTEIN-RELATED"/>
    <property type="match status" value="1"/>
</dbReference>
<evidence type="ECO:0000313" key="2">
    <source>
        <dbReference type="Proteomes" id="UP001479290"/>
    </source>
</evidence>
<sequence>MKMLFLEPVKERKFNSFFSTITLLKNINSGHSDLGHKQPDDAKCWSGFKHSDTQSIHLTGKNATLRFSENPHFRTKLCVDMTAKVLCCFLKACSGTESESEVDRRTGSMRQNPPDPLSMIDLQPDMDAVLTATGTITKAEAILMIMSHAAKHKITGCQLHDLLQLINNLFGQEVVPRSKYLFNRVFKNSCEEVEFQFYCETCNSNIGTAQEINDRQMNECGSCGNTFDFGSMNGGNFFINVPLAPQIQTLLESTEVSAHLNYRSDRQKSHNEMLSDIYDGEKYRQLSAPNQVLSVSHNFLYIFNSDGTPVFKSSKFSIWPIHIMINELPPEIRFKHVLLAGLWFCPKEPVMEIFLKSFVDQAKTLADTGVTWHKEGSVINSKVVGLCCSVDSRARPLMQNTTQFKGYYSCGFCLHPGRLVDKVVKYPVSAEEYCDRTNEEMVRDMELALKGGTSVRGVKGPSPLINLPYFDVVWGFVPDYMHAVLLGVSRQLTRLLVDTSSSTQPYYVGSPATLRAIDARIVSIQPPHLITRLPRGLSDRVHWKASEWRSWLLFYSLPCLDGILPKKFFQHLGLLVSAIWLLLKDELKPCEINRAEILLLDFIFRFQLLYGESQMTFNIHLLSHLAKSVKLWGPLWAHSAFPFENANGKLLTLVKGTKGVANQIVTKFLLFRSIPYFSSKYSVKEEVVRFCSDLNKSPRVQNAVKCDDTTLLDNGSVHVVTQDEQAAFCASHVCIPDEVVVHKRMIKGGLVYTSRDYTQSHRRDESHVKLTDGTCGVIDKIISFSGEEDHIALLITTFEVASAFTLPQPCGFVPHISIVQCLESPKTELVPVSFLQGKCMGIKVQDKLYICTFPNVHERD</sequence>
<name>A0AAW2AW58_CULAL</name>
<comment type="caution">
    <text evidence="1">The sequence shown here is derived from an EMBL/GenBank/DDBJ whole genome shotgun (WGS) entry which is preliminary data.</text>
</comment>
<accession>A0AAW2AW58</accession>
<reference evidence="1 2" key="1">
    <citation type="submission" date="2024-05" db="EMBL/GenBank/DDBJ databases">
        <title>A high-quality chromosomal-level genome assembly of Topmouth culter (Culter alburnus).</title>
        <authorList>
            <person name="Zhao H."/>
        </authorList>
    </citation>
    <scope>NUCLEOTIDE SEQUENCE [LARGE SCALE GENOMIC DNA]</scope>
    <source>
        <strain evidence="1">CATC2023</strain>
        <tissue evidence="1">Muscle</tissue>
    </source>
</reference>
<dbReference type="EMBL" id="JAWDJR010000003">
    <property type="protein sequence ID" value="KAK9976979.1"/>
    <property type="molecule type" value="Genomic_DNA"/>
</dbReference>
<evidence type="ECO:0000313" key="1">
    <source>
        <dbReference type="EMBL" id="KAK9976979.1"/>
    </source>
</evidence>
<dbReference type="PANTHER" id="PTHR46579:SF1">
    <property type="entry name" value="F5_8 TYPE C DOMAIN-CONTAINING PROTEIN"/>
    <property type="match status" value="1"/>
</dbReference>